<evidence type="ECO:0000256" key="6">
    <source>
        <dbReference type="PIRSR" id="PIRSR000027-1"/>
    </source>
</evidence>
<comment type="PTM">
    <text evidence="7">Binds 1 heme group per subunit.</text>
</comment>
<sequence>MTFRTITTTTAAIGIAIATAAFSGGHASLEDQAIAARNAVMTLYGFNAGILGGMAKGDVAYDAASATAAAQNLAAAANMSQMHFWPEGTDNFEMEGKTRAKPEIWSNADDFATKVSMLADAATALAATAGDGQAALGAGMQEVGAACGACHKAYRGPRL</sequence>
<evidence type="ECO:0000256" key="5">
    <source>
        <dbReference type="ARBA" id="ARBA00023004"/>
    </source>
</evidence>
<dbReference type="AlphaFoldDB" id="A0A0L1JMW3"/>
<evidence type="ECO:0000256" key="2">
    <source>
        <dbReference type="ARBA" id="ARBA00022617"/>
    </source>
</evidence>
<evidence type="ECO:0000313" key="9">
    <source>
        <dbReference type="EMBL" id="KNG93047.1"/>
    </source>
</evidence>
<dbReference type="Proteomes" id="UP000036938">
    <property type="component" value="Unassembled WGS sequence"/>
</dbReference>
<evidence type="ECO:0000256" key="1">
    <source>
        <dbReference type="ARBA" id="ARBA00022448"/>
    </source>
</evidence>
<feature type="chain" id="PRO_5005554098" description="Cytochrome C554" evidence="8">
    <location>
        <begin position="21"/>
        <end position="159"/>
    </location>
</feature>
<feature type="binding site" description="covalent" evidence="7">
    <location>
        <position position="147"/>
    </location>
    <ligand>
        <name>heme c</name>
        <dbReference type="ChEBI" id="CHEBI:61717"/>
    </ligand>
</feature>
<feature type="binding site" description="axial binding residue" evidence="6">
    <location>
        <position position="151"/>
    </location>
    <ligand>
        <name>heme c</name>
        <dbReference type="ChEBI" id="CHEBI:61717"/>
    </ligand>
    <ligandPart>
        <name>Fe</name>
        <dbReference type="ChEBI" id="CHEBI:18248"/>
    </ligandPart>
</feature>
<keyword evidence="2 7" id="KW-0349">Heme</keyword>
<dbReference type="GO" id="GO:0042597">
    <property type="term" value="C:periplasmic space"/>
    <property type="evidence" value="ECO:0007669"/>
    <property type="project" value="InterPro"/>
</dbReference>
<dbReference type="GO" id="GO:0022900">
    <property type="term" value="P:electron transport chain"/>
    <property type="evidence" value="ECO:0007669"/>
    <property type="project" value="InterPro"/>
</dbReference>
<dbReference type="GO" id="GO:0005506">
    <property type="term" value="F:iron ion binding"/>
    <property type="evidence" value="ECO:0007669"/>
    <property type="project" value="InterPro"/>
</dbReference>
<evidence type="ECO:0000256" key="3">
    <source>
        <dbReference type="ARBA" id="ARBA00022723"/>
    </source>
</evidence>
<proteinExistence type="predicted"/>
<organism evidence="9 10">
    <name type="scientific">Pseudaestuariivita atlantica</name>
    <dbReference type="NCBI Taxonomy" id="1317121"/>
    <lineage>
        <taxon>Bacteria</taxon>
        <taxon>Pseudomonadati</taxon>
        <taxon>Pseudomonadota</taxon>
        <taxon>Alphaproteobacteria</taxon>
        <taxon>Rhodobacterales</taxon>
        <taxon>Paracoccaceae</taxon>
        <taxon>Pseudaestuariivita</taxon>
    </lineage>
</organism>
<protein>
    <recommendedName>
        <fullName evidence="11">Cytochrome C554</fullName>
    </recommendedName>
</protein>
<dbReference type="OrthoDB" id="7596534at2"/>
<dbReference type="InterPro" id="IPR002321">
    <property type="entry name" value="Cyt_c_II"/>
</dbReference>
<dbReference type="Gene3D" id="1.20.120.10">
    <property type="entry name" value="Cytochrome c/b562"/>
    <property type="match status" value="1"/>
</dbReference>
<comment type="caution">
    <text evidence="9">The sequence shown here is derived from an EMBL/GenBank/DDBJ whole genome shotgun (WGS) entry which is preliminary data.</text>
</comment>
<evidence type="ECO:0000313" key="10">
    <source>
        <dbReference type="Proteomes" id="UP000036938"/>
    </source>
</evidence>
<dbReference type="SUPFAM" id="SSF47175">
    <property type="entry name" value="Cytochromes"/>
    <property type="match status" value="1"/>
</dbReference>
<evidence type="ECO:0008006" key="11">
    <source>
        <dbReference type="Google" id="ProtNLM"/>
    </source>
</evidence>
<reference evidence="9 10" key="1">
    <citation type="journal article" date="2015" name="Int. J. Syst. Evol. Microbiol.">
        <title>Aestuariivita atlantica sp. nov., isolated from deep sea sediment of the Atlantic Ocean.</title>
        <authorList>
            <person name="Li G."/>
            <person name="Lai Q."/>
            <person name="Du Y."/>
            <person name="Liu X."/>
            <person name="Sun F."/>
            <person name="Shao Z."/>
        </authorList>
    </citation>
    <scope>NUCLEOTIDE SEQUENCE [LARGE SCALE GENOMIC DNA]</scope>
    <source>
        <strain evidence="9 10">22II-S11-z3</strain>
    </source>
</reference>
<keyword evidence="5 6" id="KW-0408">Iron</keyword>
<keyword evidence="4" id="KW-0249">Electron transport</keyword>
<dbReference type="PIRSF" id="PIRSF000027">
    <property type="entry name" value="Cytc_c_prime"/>
    <property type="match status" value="1"/>
</dbReference>
<accession>A0A0L1JMW3</accession>
<keyword evidence="3 6" id="KW-0479">Metal-binding</keyword>
<gene>
    <name evidence="9" type="ORF">ATO11_14090</name>
</gene>
<dbReference type="GO" id="GO:0009055">
    <property type="term" value="F:electron transfer activity"/>
    <property type="evidence" value="ECO:0007669"/>
    <property type="project" value="InterPro"/>
</dbReference>
<evidence type="ECO:0000256" key="8">
    <source>
        <dbReference type="SAM" id="SignalP"/>
    </source>
</evidence>
<dbReference type="InterPro" id="IPR012127">
    <property type="entry name" value="Cyt_c_prime"/>
</dbReference>
<evidence type="ECO:0000256" key="7">
    <source>
        <dbReference type="PIRSR" id="PIRSR000027-2"/>
    </source>
</evidence>
<dbReference type="RefSeq" id="WP_050531539.1">
    <property type="nucleotide sequence ID" value="NZ_AQQZ01000006.1"/>
</dbReference>
<dbReference type="STRING" id="1317121.ATO11_14090"/>
<dbReference type="GO" id="GO:0020037">
    <property type="term" value="F:heme binding"/>
    <property type="evidence" value="ECO:0007669"/>
    <property type="project" value="InterPro"/>
</dbReference>
<dbReference type="InterPro" id="IPR015984">
    <property type="entry name" value="Cyt_c_prime_subgr"/>
</dbReference>
<feature type="binding site" description="covalent" evidence="7">
    <location>
        <position position="150"/>
    </location>
    <ligand>
        <name>heme c</name>
        <dbReference type="ChEBI" id="CHEBI:61717"/>
    </ligand>
</feature>
<dbReference type="EMBL" id="AQQZ01000006">
    <property type="protein sequence ID" value="KNG93047.1"/>
    <property type="molecule type" value="Genomic_DNA"/>
</dbReference>
<keyword evidence="8" id="KW-0732">Signal</keyword>
<dbReference type="PRINTS" id="PR00608">
    <property type="entry name" value="CYTCHROMECII"/>
</dbReference>
<keyword evidence="10" id="KW-1185">Reference proteome</keyword>
<name>A0A0L1JMW3_9RHOB</name>
<evidence type="ECO:0000256" key="4">
    <source>
        <dbReference type="ARBA" id="ARBA00022982"/>
    </source>
</evidence>
<dbReference type="PROSITE" id="PS51009">
    <property type="entry name" value="CYTCII"/>
    <property type="match status" value="1"/>
</dbReference>
<keyword evidence="1" id="KW-0813">Transport</keyword>
<feature type="signal peptide" evidence="8">
    <location>
        <begin position="1"/>
        <end position="20"/>
    </location>
</feature>
<dbReference type="Pfam" id="PF01322">
    <property type="entry name" value="Cytochrom_C_2"/>
    <property type="match status" value="1"/>
</dbReference>
<dbReference type="InterPro" id="IPR010980">
    <property type="entry name" value="Cyt_c/b562"/>
</dbReference>